<dbReference type="RefSeq" id="WP_171802970.1">
    <property type="nucleotide sequence ID" value="NZ_CP053543.1"/>
</dbReference>
<reference evidence="2 3" key="1">
    <citation type="submission" date="2020-05" db="EMBL/GenBank/DDBJ databases">
        <title>First description outside Europe of the emergent pathogen for shellfish aquaculture Vibrio europaeus.</title>
        <authorList>
            <person name="Dubert J."/>
            <person name="Rojas R."/>
        </authorList>
    </citation>
    <scope>NUCLEOTIDE SEQUENCE [LARGE SCALE GENOMIC DNA]</scope>
    <source>
        <strain evidence="2 3">NPI-1</strain>
    </source>
</reference>
<protein>
    <recommendedName>
        <fullName evidence="4">Outer membrane protein beta-barrel domain-containing protein</fullName>
    </recommendedName>
</protein>
<evidence type="ECO:0008006" key="4">
    <source>
        <dbReference type="Google" id="ProtNLM"/>
    </source>
</evidence>
<sequence>MKKLLLSTCVVLTVISPQVFAETDFTPSKDKLYHLSGSALLGFGTNYVLKDWRHAFGTCVTIGLAKEIYDEVDYGGGSTADMAYNIIGCGIGVGVGESLGVKMAFVPERNLDGFMIAVRYDF</sequence>
<gene>
    <name evidence="2" type="ORF">HOO69_20220</name>
</gene>
<evidence type="ECO:0000256" key="1">
    <source>
        <dbReference type="SAM" id="SignalP"/>
    </source>
</evidence>
<evidence type="ECO:0000313" key="3">
    <source>
        <dbReference type="Proteomes" id="UP000501443"/>
    </source>
</evidence>
<dbReference type="Proteomes" id="UP000501443">
    <property type="component" value="Chromosome 2"/>
</dbReference>
<feature type="chain" id="PRO_5042255900" description="Outer membrane protein beta-barrel domain-containing protein" evidence="1">
    <location>
        <begin position="22"/>
        <end position="122"/>
    </location>
</feature>
<keyword evidence="1" id="KW-0732">Signal</keyword>
<dbReference type="AlphaFoldDB" id="A0AAE7AZS5"/>
<proteinExistence type="predicted"/>
<evidence type="ECO:0000313" key="2">
    <source>
        <dbReference type="EMBL" id="QJY38885.1"/>
    </source>
</evidence>
<accession>A0AAE7AZS5</accession>
<name>A0AAE7AZS5_9VIBR</name>
<dbReference type="EMBL" id="CP053543">
    <property type="protein sequence ID" value="QJY38885.1"/>
    <property type="molecule type" value="Genomic_DNA"/>
</dbReference>
<organism evidence="2 3">
    <name type="scientific">Vibrio europaeus</name>
    <dbReference type="NCBI Taxonomy" id="300876"/>
    <lineage>
        <taxon>Bacteria</taxon>
        <taxon>Pseudomonadati</taxon>
        <taxon>Pseudomonadota</taxon>
        <taxon>Gammaproteobacteria</taxon>
        <taxon>Vibrionales</taxon>
        <taxon>Vibrionaceae</taxon>
        <taxon>Vibrio</taxon>
        <taxon>Vibrio oreintalis group</taxon>
    </lineage>
</organism>
<feature type="signal peptide" evidence="1">
    <location>
        <begin position="1"/>
        <end position="21"/>
    </location>
</feature>